<feature type="region of interest" description="Disordered" evidence="1">
    <location>
        <begin position="131"/>
        <end position="157"/>
    </location>
</feature>
<proteinExistence type="predicted"/>
<accession>A0A0F9WTR9</accession>
<feature type="compositionally biased region" description="Low complexity" evidence="1">
    <location>
        <begin position="139"/>
        <end position="155"/>
    </location>
</feature>
<reference evidence="2" key="1">
    <citation type="journal article" date="2015" name="Nature">
        <title>Complex archaea that bridge the gap between prokaryotes and eukaryotes.</title>
        <authorList>
            <person name="Spang A."/>
            <person name="Saw J.H."/>
            <person name="Jorgensen S.L."/>
            <person name="Zaremba-Niedzwiedzka K."/>
            <person name="Martijn J."/>
            <person name="Lind A.E."/>
            <person name="van Eijk R."/>
            <person name="Schleper C."/>
            <person name="Guy L."/>
            <person name="Ettema T.J."/>
        </authorList>
    </citation>
    <scope>NUCLEOTIDE SEQUENCE</scope>
</reference>
<evidence type="ECO:0000256" key="1">
    <source>
        <dbReference type="SAM" id="MobiDB-lite"/>
    </source>
</evidence>
<gene>
    <name evidence="2" type="ORF">LCGC14_0310560</name>
</gene>
<sequence>MSRHLLVSETGGGGGFAGLGNVFDPINPLSQIFNVGGGSADADRLLDIFQATELARGGRKSVGLGLLGQLFGVQQDPFSIVPALQAFNAAGGGVQAPVGAFGATGGAGAPSPFGGLVDRLLDDLAGFAAGQVEAPTPTPTATGTPTPSLLGLTSPRNNVRNARREIVPRLLGGQFLRRRKVQPGRLGVAR</sequence>
<dbReference type="AlphaFoldDB" id="A0A0F9WTR9"/>
<protein>
    <submittedName>
        <fullName evidence="2">Uncharacterized protein</fullName>
    </submittedName>
</protein>
<organism evidence="2">
    <name type="scientific">marine sediment metagenome</name>
    <dbReference type="NCBI Taxonomy" id="412755"/>
    <lineage>
        <taxon>unclassified sequences</taxon>
        <taxon>metagenomes</taxon>
        <taxon>ecological metagenomes</taxon>
    </lineage>
</organism>
<evidence type="ECO:0000313" key="2">
    <source>
        <dbReference type="EMBL" id="KKN82243.1"/>
    </source>
</evidence>
<comment type="caution">
    <text evidence="2">The sequence shown here is derived from an EMBL/GenBank/DDBJ whole genome shotgun (WGS) entry which is preliminary data.</text>
</comment>
<dbReference type="EMBL" id="LAZR01000203">
    <property type="protein sequence ID" value="KKN82243.1"/>
    <property type="molecule type" value="Genomic_DNA"/>
</dbReference>
<name>A0A0F9WTR9_9ZZZZ</name>